<dbReference type="InterPro" id="IPR036278">
    <property type="entry name" value="Sialidase_sf"/>
</dbReference>
<dbReference type="AlphaFoldDB" id="A0AAX3CVU2"/>
<organism evidence="1 2">
    <name type="scientific">Klebsiella michiganensis</name>
    <dbReference type="NCBI Taxonomy" id="1134687"/>
    <lineage>
        <taxon>Bacteria</taxon>
        <taxon>Pseudomonadati</taxon>
        <taxon>Pseudomonadota</taxon>
        <taxon>Gammaproteobacteria</taxon>
        <taxon>Enterobacterales</taxon>
        <taxon>Enterobacteriaceae</taxon>
        <taxon>Klebsiella/Raoultella group</taxon>
        <taxon>Klebsiella</taxon>
    </lineage>
</organism>
<evidence type="ECO:0000313" key="1">
    <source>
        <dbReference type="EMBL" id="UWZ75646.1"/>
    </source>
</evidence>
<reference evidence="1" key="1">
    <citation type="submission" date="2022-08" db="EMBL/GenBank/DDBJ databases">
        <title>Genomic characterization and comparative genomic analysis of a strain of klebsiella michiganensis carrying blaKPC-2 isolated from the blood of children with very preterm bloodstream infection.</title>
        <authorList>
            <person name="Zhang N."/>
        </authorList>
    </citation>
    <scope>NUCLEOTIDE SEQUENCE</scope>
    <source>
        <strain evidence="1">BSI-KPN166</strain>
    </source>
</reference>
<sequence>MAYVPPVGQTTDPDIFLDNVKRADELVNGPAGTVNDRGGVPLDTWRQMMAKNDEIRQNIIPLSKQYMTLADAQADIANIPDGSTTYVRSPDGGTLADEYINNGGTLAATGRAMPSMTALTTGYVTVDAKGAADITAGLVINADGSTQSNASWNAYYLKAREGETVTYSGTVGSNTVGEEMAYLIQLDSNKSFVAPMATWTSTGSPTDKSTLSATATQDGYIYVRVRDTAEFTLTQRKKTILVESDIDVAGGVAGYATDSVLFGYEGVDAVPLATEVNGSVLNADGTTTPAAAFSMYYVPVKKHQAVDFTGKLGSASYNEQIPQIIQCDADKNVVSVLKYYVSKGVTEDGSMTAIAAQDGFIAVRVRKSDASGILDFSIVLRKARTFTEETADQSGGAASSDRVGMIEKNLGYFDISKSQDNEFGIFYALNADGTKTATESFITLYVPAKSGDSVKYRGPVGVNSTGNAEWMFQVDENKNFVSVLTYWASTGAIVVRELEATATQDGYIAIRHRLGTSPFVLSKKLSTFAPGDEYRESVDELDATQGLDSRVIADYTCDEAVLTKGQVMNSDGSITTASGWWAYYIPVSAGDVIRLRGWLGALSTTGTYAPIIQCDASKNFVGVLATFTNAGRLVDASVEGTATQDGYVYVRVRMTAAQYYDHKVEKIKPESVLAHRVNALSSVPENRMQATIERLPFELDNYADYNFNPVSQDNVVIAGDYVYVVGVSLGRNPVILQRSIYGGAWQKFDLSTIAGNPFHSPNEPDGHNLFSLVVTKEGYVIVAGNMHAHPCRAAITTNPHDISAWEAISFTAFDLITYPRFVTFSDGTVCAFYRVGRSGDGAYYMSTFDDATKTFINETKIIDATDSNPYEQRIVVDDNDRLHLCWGYRQSAGNADTNYGMFYGVSADKGQTFTSAAGAASFALPMTESNSERIANITQSSGYVNQCGSCTDVENRFQTVIWQHQANGRTQVVRIRWTGSGWATDILTDYEFTVITATNILVPIASRPVLARSRYGRVFMLYHTTQMGRENQIRAVDCTDPDNLVEWLVGTYNPGAQELVVNTSIAREHNQLMIMLSRGPSYTGTDTSTEPYTAEPAHLLTAVLPS</sequence>
<dbReference type="EMBL" id="CP102103">
    <property type="protein sequence ID" value="UWZ75646.1"/>
    <property type="molecule type" value="Genomic_DNA"/>
</dbReference>
<evidence type="ECO:0000313" key="2">
    <source>
        <dbReference type="Proteomes" id="UP001060345"/>
    </source>
</evidence>
<gene>
    <name evidence="1" type="ORF">NP224_08085</name>
</gene>
<name>A0AAX3CVU2_9ENTR</name>
<proteinExistence type="predicted"/>
<dbReference type="Pfam" id="PF15892">
    <property type="entry name" value="BNR_4"/>
    <property type="match status" value="1"/>
</dbReference>
<protein>
    <submittedName>
        <fullName evidence="1">BNR repeat-containing protein</fullName>
    </submittedName>
</protein>
<dbReference type="SUPFAM" id="SSF50939">
    <property type="entry name" value="Sialidases"/>
    <property type="match status" value="1"/>
</dbReference>
<dbReference type="RefSeq" id="WP_177963861.1">
    <property type="nucleotide sequence ID" value="NZ_CABHDO010000001.1"/>
</dbReference>
<accession>A0AAX3CVU2</accession>
<dbReference type="Proteomes" id="UP001060345">
    <property type="component" value="Chromosome"/>
</dbReference>